<evidence type="ECO:0000256" key="2">
    <source>
        <dbReference type="ARBA" id="ARBA00023315"/>
    </source>
</evidence>
<dbReference type="GO" id="GO:0016747">
    <property type="term" value="F:acyltransferase activity, transferring groups other than amino-acyl groups"/>
    <property type="evidence" value="ECO:0007669"/>
    <property type="project" value="InterPro"/>
</dbReference>
<dbReference type="RefSeq" id="WP_111270948.1">
    <property type="nucleotide sequence ID" value="NZ_QKWW01000038.1"/>
</dbReference>
<dbReference type="Proteomes" id="UP000249204">
    <property type="component" value="Unassembled WGS sequence"/>
</dbReference>
<dbReference type="PANTHER" id="PTHR43072">
    <property type="entry name" value="N-ACETYLTRANSFERASE"/>
    <property type="match status" value="1"/>
</dbReference>
<dbReference type="CDD" id="cd04301">
    <property type="entry name" value="NAT_SF"/>
    <property type="match status" value="1"/>
</dbReference>
<evidence type="ECO:0000259" key="3">
    <source>
        <dbReference type="PROSITE" id="PS51186"/>
    </source>
</evidence>
<reference evidence="4 5" key="1">
    <citation type="submission" date="2018-06" db="EMBL/GenBank/DDBJ databases">
        <title>Isolation of heavy metals resistant Paenibacillus silvae NC2 from Gold-Copper mine in ZiJin, China.</title>
        <authorList>
            <person name="Xu J."/>
            <person name="Mazhar H.S."/>
            <person name="Rensing C."/>
        </authorList>
    </citation>
    <scope>NUCLEOTIDE SEQUENCE [LARGE SCALE GENOMIC DNA]</scope>
    <source>
        <strain evidence="4 5">NC2</strain>
    </source>
</reference>
<evidence type="ECO:0000313" key="5">
    <source>
        <dbReference type="Proteomes" id="UP000249204"/>
    </source>
</evidence>
<dbReference type="Pfam" id="PF00583">
    <property type="entry name" value="Acetyltransf_1"/>
    <property type="match status" value="1"/>
</dbReference>
<dbReference type="InterPro" id="IPR016181">
    <property type="entry name" value="Acyl_CoA_acyltransferase"/>
</dbReference>
<sequence length="164" mass="18798">MNMIILRHATEVDLASILIIYNQGIEDRIATLETDIKDEAYMSEWFNKHKGRYSVLVAEQNDQVVGWASINTYSPRSAYDGVGDLSIYIHRDHRGKGVGKQLLQKLEEIGKKNNFYKFVLFTFPFNTLGQSLYHNAGYREVGVFQNQGILEGEFVDVMAMEKLL</sequence>
<name>A0A2W6P602_9BACL</name>
<dbReference type="PANTHER" id="PTHR43072:SF23">
    <property type="entry name" value="UPF0039 PROTEIN C11D3.02C"/>
    <property type="match status" value="1"/>
</dbReference>
<gene>
    <name evidence="4" type="ORF">DN757_14040</name>
</gene>
<keyword evidence="1 4" id="KW-0808">Transferase</keyword>
<feature type="domain" description="N-acetyltransferase" evidence="3">
    <location>
        <begin position="4"/>
        <end position="161"/>
    </location>
</feature>
<dbReference type="SUPFAM" id="SSF55729">
    <property type="entry name" value="Acyl-CoA N-acyltransferases (Nat)"/>
    <property type="match status" value="1"/>
</dbReference>
<evidence type="ECO:0000256" key="1">
    <source>
        <dbReference type="ARBA" id="ARBA00022679"/>
    </source>
</evidence>
<dbReference type="NCBIfam" id="NF040503">
    <property type="entry name" value="resist_ArsN1a"/>
    <property type="match status" value="1"/>
</dbReference>
<dbReference type="InterPro" id="IPR000182">
    <property type="entry name" value="GNAT_dom"/>
</dbReference>
<dbReference type="EMBL" id="QKWW01000038">
    <property type="protein sequence ID" value="PZT55080.1"/>
    <property type="molecule type" value="Genomic_DNA"/>
</dbReference>
<proteinExistence type="predicted"/>
<dbReference type="PROSITE" id="PS51186">
    <property type="entry name" value="GNAT"/>
    <property type="match status" value="1"/>
</dbReference>
<keyword evidence="2" id="KW-0012">Acyltransferase</keyword>
<dbReference type="Gene3D" id="3.40.630.30">
    <property type="match status" value="1"/>
</dbReference>
<protein>
    <submittedName>
        <fullName evidence="4">GNAT family N-acetyltransferase</fullName>
    </submittedName>
</protein>
<dbReference type="AlphaFoldDB" id="A0A2W6P602"/>
<organism evidence="4 5">
    <name type="scientific">Paenibacillus silvae</name>
    <dbReference type="NCBI Taxonomy" id="1325358"/>
    <lineage>
        <taxon>Bacteria</taxon>
        <taxon>Bacillati</taxon>
        <taxon>Bacillota</taxon>
        <taxon>Bacilli</taxon>
        <taxon>Bacillales</taxon>
        <taxon>Paenibacillaceae</taxon>
        <taxon>Paenibacillus</taxon>
    </lineage>
</organism>
<comment type="caution">
    <text evidence="4">The sequence shown here is derived from an EMBL/GenBank/DDBJ whole genome shotgun (WGS) entry which is preliminary data.</text>
</comment>
<accession>A0A2W6P602</accession>
<evidence type="ECO:0000313" key="4">
    <source>
        <dbReference type="EMBL" id="PZT55080.1"/>
    </source>
</evidence>